<evidence type="ECO:0000256" key="3">
    <source>
        <dbReference type="ARBA" id="ARBA00022771"/>
    </source>
</evidence>
<organism evidence="8 9">
    <name type="scientific">Cylindrobasidium torrendii FP15055 ss-10</name>
    <dbReference type="NCBI Taxonomy" id="1314674"/>
    <lineage>
        <taxon>Eukaryota</taxon>
        <taxon>Fungi</taxon>
        <taxon>Dikarya</taxon>
        <taxon>Basidiomycota</taxon>
        <taxon>Agaricomycotina</taxon>
        <taxon>Agaricomycetes</taxon>
        <taxon>Agaricomycetidae</taxon>
        <taxon>Agaricales</taxon>
        <taxon>Marasmiineae</taxon>
        <taxon>Physalacriaceae</taxon>
        <taxon>Cylindrobasidium</taxon>
    </lineage>
</organism>
<proteinExistence type="predicted"/>
<feature type="region of interest" description="Disordered" evidence="6">
    <location>
        <begin position="221"/>
        <end position="240"/>
    </location>
</feature>
<keyword evidence="4" id="KW-0862">Zinc</keyword>
<evidence type="ECO:0000313" key="8">
    <source>
        <dbReference type="EMBL" id="KIY61734.1"/>
    </source>
</evidence>
<dbReference type="InterPro" id="IPR013087">
    <property type="entry name" value="Znf_C2H2_type"/>
</dbReference>
<evidence type="ECO:0000256" key="4">
    <source>
        <dbReference type="ARBA" id="ARBA00022833"/>
    </source>
</evidence>
<keyword evidence="9" id="KW-1185">Reference proteome</keyword>
<protein>
    <recommendedName>
        <fullName evidence="7">C2H2-type domain-containing protein</fullName>
    </recommendedName>
</protein>
<evidence type="ECO:0000256" key="6">
    <source>
        <dbReference type="SAM" id="MobiDB-lite"/>
    </source>
</evidence>
<dbReference type="GO" id="GO:0000981">
    <property type="term" value="F:DNA-binding transcription factor activity, RNA polymerase II-specific"/>
    <property type="evidence" value="ECO:0007669"/>
    <property type="project" value="TreeGrafter"/>
</dbReference>
<evidence type="ECO:0000259" key="7">
    <source>
        <dbReference type="PROSITE" id="PS50157"/>
    </source>
</evidence>
<evidence type="ECO:0000256" key="1">
    <source>
        <dbReference type="ARBA" id="ARBA00022723"/>
    </source>
</evidence>
<dbReference type="GO" id="GO:0005634">
    <property type="term" value="C:nucleus"/>
    <property type="evidence" value="ECO:0007669"/>
    <property type="project" value="UniProtKB-ARBA"/>
</dbReference>
<reference evidence="8 9" key="1">
    <citation type="journal article" date="2015" name="Fungal Genet. Biol.">
        <title>Evolution of novel wood decay mechanisms in Agaricales revealed by the genome sequences of Fistulina hepatica and Cylindrobasidium torrendii.</title>
        <authorList>
            <person name="Floudas D."/>
            <person name="Held B.W."/>
            <person name="Riley R."/>
            <person name="Nagy L.G."/>
            <person name="Koehler G."/>
            <person name="Ransdell A.S."/>
            <person name="Younus H."/>
            <person name="Chow J."/>
            <person name="Chiniquy J."/>
            <person name="Lipzen A."/>
            <person name="Tritt A."/>
            <person name="Sun H."/>
            <person name="Haridas S."/>
            <person name="LaButti K."/>
            <person name="Ohm R.A."/>
            <person name="Kues U."/>
            <person name="Blanchette R.A."/>
            <person name="Grigoriev I.V."/>
            <person name="Minto R.E."/>
            <person name="Hibbett D.S."/>
        </authorList>
    </citation>
    <scope>NUCLEOTIDE SEQUENCE [LARGE SCALE GENOMIC DNA]</scope>
    <source>
        <strain evidence="8 9">FP15055 ss-10</strain>
    </source>
</reference>
<dbReference type="Proteomes" id="UP000054007">
    <property type="component" value="Unassembled WGS sequence"/>
</dbReference>
<keyword evidence="3 5" id="KW-0863">Zinc-finger</keyword>
<evidence type="ECO:0000313" key="9">
    <source>
        <dbReference type="Proteomes" id="UP000054007"/>
    </source>
</evidence>
<dbReference type="Gene3D" id="3.30.160.60">
    <property type="entry name" value="Classic Zinc Finger"/>
    <property type="match status" value="3"/>
</dbReference>
<accession>A0A0D7AV72</accession>
<dbReference type="SUPFAM" id="SSF57667">
    <property type="entry name" value="beta-beta-alpha zinc fingers"/>
    <property type="match status" value="1"/>
</dbReference>
<dbReference type="SMART" id="SM00355">
    <property type="entry name" value="ZnF_C2H2"/>
    <property type="match status" value="5"/>
</dbReference>
<feature type="compositionally biased region" description="Polar residues" evidence="6">
    <location>
        <begin position="154"/>
        <end position="166"/>
    </location>
</feature>
<gene>
    <name evidence="8" type="ORF">CYLTODRAFT_207504</name>
</gene>
<dbReference type="PROSITE" id="PS00028">
    <property type="entry name" value="ZINC_FINGER_C2H2_1"/>
    <property type="match status" value="4"/>
</dbReference>
<dbReference type="PROSITE" id="PS50157">
    <property type="entry name" value="ZINC_FINGER_C2H2_2"/>
    <property type="match status" value="3"/>
</dbReference>
<dbReference type="GO" id="GO:0008270">
    <property type="term" value="F:zinc ion binding"/>
    <property type="evidence" value="ECO:0007669"/>
    <property type="project" value="UniProtKB-KW"/>
</dbReference>
<dbReference type="PANTHER" id="PTHR19818">
    <property type="entry name" value="ZINC FINGER PROTEIN ZIC AND GLI"/>
    <property type="match status" value="1"/>
</dbReference>
<dbReference type="GO" id="GO:0045944">
    <property type="term" value="P:positive regulation of transcription by RNA polymerase II"/>
    <property type="evidence" value="ECO:0007669"/>
    <property type="project" value="UniProtKB-ARBA"/>
</dbReference>
<dbReference type="InterPro" id="IPR050329">
    <property type="entry name" value="GLI_C2H2-zinc-finger"/>
</dbReference>
<dbReference type="OrthoDB" id="8117402at2759"/>
<name>A0A0D7AV72_9AGAR</name>
<evidence type="ECO:0000256" key="2">
    <source>
        <dbReference type="ARBA" id="ARBA00022737"/>
    </source>
</evidence>
<feature type="region of interest" description="Disordered" evidence="6">
    <location>
        <begin position="91"/>
        <end position="169"/>
    </location>
</feature>
<sequence length="282" mass="31543">MNNESQKTPFACTWPGCTSTFSTAGNRTTHLRVHREGRKFLCPWEGCGVRMTQRGHLNTHMQRHNRPNPYICTNGCRSAFATLEELQSHRKNTFHSSPADVDEDNGVEQDRPTPTPSQSKKSSSSRVNDVPTSANAPPTPSSSSSLTVEPVPASKTSSRPRLNCSQLHCPYSTHKPSRLAEHATRHTAVLPFLCLEKRCLAAFATGKDVDEHARIAHGRTDVTSSVDKESRKKKKRKRKHEAVNEDIINISDDEIPVSKMYAPFPYTHTLPNSFPYPSFLPR</sequence>
<dbReference type="InterPro" id="IPR036236">
    <property type="entry name" value="Znf_C2H2_sf"/>
</dbReference>
<dbReference type="AlphaFoldDB" id="A0A0D7AV72"/>
<feature type="domain" description="C2H2-type" evidence="7">
    <location>
        <begin position="40"/>
        <end position="69"/>
    </location>
</feature>
<evidence type="ECO:0000256" key="5">
    <source>
        <dbReference type="PROSITE-ProRule" id="PRU00042"/>
    </source>
</evidence>
<feature type="domain" description="C2H2-type" evidence="7">
    <location>
        <begin position="10"/>
        <end position="39"/>
    </location>
</feature>
<dbReference type="EMBL" id="KN880882">
    <property type="protein sequence ID" value="KIY61734.1"/>
    <property type="molecule type" value="Genomic_DNA"/>
</dbReference>
<feature type="domain" description="C2H2-type" evidence="7">
    <location>
        <begin position="70"/>
        <end position="100"/>
    </location>
</feature>
<keyword evidence="2" id="KW-0677">Repeat</keyword>
<dbReference type="PANTHER" id="PTHR19818:SF139">
    <property type="entry name" value="PAIR-RULE PROTEIN ODD-PAIRED"/>
    <property type="match status" value="1"/>
</dbReference>
<feature type="compositionally biased region" description="Basic and acidic residues" evidence="6">
    <location>
        <begin position="221"/>
        <end position="230"/>
    </location>
</feature>
<dbReference type="GO" id="GO:0000978">
    <property type="term" value="F:RNA polymerase II cis-regulatory region sequence-specific DNA binding"/>
    <property type="evidence" value="ECO:0007669"/>
    <property type="project" value="TreeGrafter"/>
</dbReference>
<keyword evidence="1" id="KW-0479">Metal-binding</keyword>
<feature type="compositionally biased region" description="Low complexity" evidence="6">
    <location>
        <begin position="116"/>
        <end position="152"/>
    </location>
</feature>
<feature type="compositionally biased region" description="Basic residues" evidence="6">
    <location>
        <begin position="231"/>
        <end position="240"/>
    </location>
</feature>
<dbReference type="STRING" id="1314674.A0A0D7AV72"/>